<reference evidence="9 10" key="1">
    <citation type="submission" date="2020-08" db="EMBL/GenBank/DDBJ databases">
        <authorList>
            <person name="Koutsovoulos G."/>
            <person name="Danchin GJ E."/>
        </authorList>
    </citation>
    <scope>NUCLEOTIDE SEQUENCE [LARGE SCALE GENOMIC DNA]</scope>
</reference>
<protein>
    <recommendedName>
        <fullName evidence="3">acid phosphatase</fullName>
        <ecNumber evidence="3">3.1.3.2</ecNumber>
    </recommendedName>
</protein>
<evidence type="ECO:0000256" key="7">
    <source>
        <dbReference type="ARBA" id="ARBA00023180"/>
    </source>
</evidence>
<dbReference type="InterPro" id="IPR033379">
    <property type="entry name" value="Acid_Pase_AS"/>
</dbReference>
<sequence>MKCLLPFLWILLTIFVCCTNGISNENSELVLVQALWRHGDRSPTKTFKTDKYQEKDWPQGWGQLTPTGMAQHVELGRRLRQRYIEELKFVGPRYNSHEIYVRSTDWNRTLTSAISNFIGFYGPGNDDEYPKDLGANKWPGWYFPIAIHSLPGNEDFMAPGESECKRFEQIKERITLTEEYNSTLIKYKWLLDFLSEKTGQKLDPFDMWMINDAFYIEKLKGKKLVDWAEGNQTLLDTIAELDNLQERWMVGLDLKPLGDANFREELPKILGGPILWKFITNMQEKLACSKRMNSVKEIDREIEGRKSPIGTPLCKWMNKMRYFAYSAHDSTIIAIFAALGLNKTNYDEDGYPKYSTCLTFELWREKNTGQFDVKVLLWRPYTNETSPKEITTDIEGCQSNSTLEQFVERSKPYQMLPSPKDYCSQLLQPLNNAARMLIQWKLKMLILMGIPSIVAIVV</sequence>
<dbReference type="CDD" id="cd07061">
    <property type="entry name" value="HP_HAP_like"/>
    <property type="match status" value="1"/>
</dbReference>
<evidence type="ECO:0000256" key="5">
    <source>
        <dbReference type="ARBA" id="ARBA00022801"/>
    </source>
</evidence>
<keyword evidence="5" id="KW-0378">Hydrolase</keyword>
<evidence type="ECO:0000256" key="2">
    <source>
        <dbReference type="ARBA" id="ARBA00005375"/>
    </source>
</evidence>
<comment type="similarity">
    <text evidence="2">Belongs to the histidine acid phosphatase family.</text>
</comment>
<gene>
    <name evidence="9" type="ORF">MENT_LOCUS6012</name>
</gene>
<dbReference type="AlphaFoldDB" id="A0A6V7U1P3"/>
<dbReference type="Pfam" id="PF00328">
    <property type="entry name" value="His_Phos_2"/>
    <property type="match status" value="1"/>
</dbReference>
<dbReference type="OrthoDB" id="258392at2759"/>
<feature type="chain" id="PRO_5027855731" description="acid phosphatase" evidence="8">
    <location>
        <begin position="22"/>
        <end position="458"/>
    </location>
</feature>
<accession>A0A6V7U1P3</accession>
<dbReference type="EMBL" id="CAJEWN010000022">
    <property type="protein sequence ID" value="CAD2139001.1"/>
    <property type="molecule type" value="Genomic_DNA"/>
</dbReference>
<evidence type="ECO:0000256" key="6">
    <source>
        <dbReference type="ARBA" id="ARBA00023157"/>
    </source>
</evidence>
<dbReference type="InterPro" id="IPR050645">
    <property type="entry name" value="Histidine_acid_phosphatase"/>
</dbReference>
<dbReference type="Proteomes" id="UP000580250">
    <property type="component" value="Unassembled WGS sequence"/>
</dbReference>
<dbReference type="InterPro" id="IPR000560">
    <property type="entry name" value="His_Pase_clade-2"/>
</dbReference>
<evidence type="ECO:0000313" key="10">
    <source>
        <dbReference type="Proteomes" id="UP000580250"/>
    </source>
</evidence>
<organism evidence="9 10">
    <name type="scientific">Meloidogyne enterolobii</name>
    <name type="common">Root-knot nematode worm</name>
    <name type="synonym">Meloidogyne mayaguensis</name>
    <dbReference type="NCBI Taxonomy" id="390850"/>
    <lineage>
        <taxon>Eukaryota</taxon>
        <taxon>Metazoa</taxon>
        <taxon>Ecdysozoa</taxon>
        <taxon>Nematoda</taxon>
        <taxon>Chromadorea</taxon>
        <taxon>Rhabditida</taxon>
        <taxon>Tylenchina</taxon>
        <taxon>Tylenchomorpha</taxon>
        <taxon>Tylenchoidea</taxon>
        <taxon>Meloidogynidae</taxon>
        <taxon>Meloidogyninae</taxon>
        <taxon>Meloidogyne</taxon>
    </lineage>
</organism>
<evidence type="ECO:0000256" key="3">
    <source>
        <dbReference type="ARBA" id="ARBA00012646"/>
    </source>
</evidence>
<dbReference type="EC" id="3.1.3.2" evidence="3"/>
<dbReference type="PANTHER" id="PTHR11567">
    <property type="entry name" value="ACID PHOSPHATASE-RELATED"/>
    <property type="match status" value="1"/>
</dbReference>
<evidence type="ECO:0000256" key="1">
    <source>
        <dbReference type="ARBA" id="ARBA00000032"/>
    </source>
</evidence>
<dbReference type="SUPFAM" id="SSF53254">
    <property type="entry name" value="Phosphoglycerate mutase-like"/>
    <property type="match status" value="1"/>
</dbReference>
<keyword evidence="4 8" id="KW-0732">Signal</keyword>
<evidence type="ECO:0000313" key="9">
    <source>
        <dbReference type="EMBL" id="CAD2139001.1"/>
    </source>
</evidence>
<evidence type="ECO:0000256" key="8">
    <source>
        <dbReference type="SAM" id="SignalP"/>
    </source>
</evidence>
<dbReference type="PANTHER" id="PTHR11567:SF211">
    <property type="entry name" value="PROSTATIC ACID PHOSPHATASE"/>
    <property type="match status" value="1"/>
</dbReference>
<dbReference type="GO" id="GO:0003993">
    <property type="term" value="F:acid phosphatase activity"/>
    <property type="evidence" value="ECO:0007669"/>
    <property type="project" value="UniProtKB-EC"/>
</dbReference>
<keyword evidence="6" id="KW-1015">Disulfide bond</keyword>
<dbReference type="Gene3D" id="3.40.50.1240">
    <property type="entry name" value="Phosphoglycerate mutase-like"/>
    <property type="match status" value="1"/>
</dbReference>
<comment type="catalytic activity">
    <reaction evidence="1">
        <text>a phosphate monoester + H2O = an alcohol + phosphate</text>
        <dbReference type="Rhea" id="RHEA:15017"/>
        <dbReference type="ChEBI" id="CHEBI:15377"/>
        <dbReference type="ChEBI" id="CHEBI:30879"/>
        <dbReference type="ChEBI" id="CHEBI:43474"/>
        <dbReference type="ChEBI" id="CHEBI:67140"/>
        <dbReference type="EC" id="3.1.3.2"/>
    </reaction>
</comment>
<comment type="caution">
    <text evidence="9">The sequence shown here is derived from an EMBL/GenBank/DDBJ whole genome shotgun (WGS) entry which is preliminary data.</text>
</comment>
<evidence type="ECO:0000256" key="4">
    <source>
        <dbReference type="ARBA" id="ARBA00022729"/>
    </source>
</evidence>
<dbReference type="PROSITE" id="PS00616">
    <property type="entry name" value="HIS_ACID_PHOSPHAT_1"/>
    <property type="match status" value="1"/>
</dbReference>
<keyword evidence="7" id="KW-0325">Glycoprotein</keyword>
<proteinExistence type="inferred from homology"/>
<feature type="signal peptide" evidence="8">
    <location>
        <begin position="1"/>
        <end position="21"/>
    </location>
</feature>
<dbReference type="InterPro" id="IPR029033">
    <property type="entry name" value="His_PPase_superfam"/>
</dbReference>
<name>A0A6V7U1P3_MELEN</name>